<evidence type="ECO:0000259" key="1">
    <source>
        <dbReference type="Pfam" id="PF01370"/>
    </source>
</evidence>
<dbReference type="SUPFAM" id="SSF51735">
    <property type="entry name" value="NAD(P)-binding Rossmann-fold domains"/>
    <property type="match status" value="1"/>
</dbReference>
<dbReference type="InterPro" id="IPR001509">
    <property type="entry name" value="Epimerase_deHydtase"/>
</dbReference>
<reference evidence="2 3" key="1">
    <citation type="submission" date="2021-02" db="EMBL/GenBank/DDBJ databases">
        <title>Lysobacter arenosi sp. nov., isolated from soil of gangwondo yeongwol, south Korea.</title>
        <authorList>
            <person name="Kim K.R."/>
            <person name="Kim K.H."/>
            <person name="Jeon C.O."/>
        </authorList>
    </citation>
    <scope>NUCLEOTIDE SEQUENCE [LARGE SCALE GENOMIC DNA]</scope>
    <source>
        <strain evidence="2 3">R7</strain>
    </source>
</reference>
<dbReference type="InterPro" id="IPR050177">
    <property type="entry name" value="Lipid_A_modif_metabolic_enz"/>
</dbReference>
<dbReference type="Gene3D" id="3.40.50.720">
    <property type="entry name" value="NAD(P)-binding Rossmann-like Domain"/>
    <property type="match status" value="1"/>
</dbReference>
<accession>A0ABX7RB84</accession>
<dbReference type="InterPro" id="IPR036291">
    <property type="entry name" value="NAD(P)-bd_dom_sf"/>
</dbReference>
<keyword evidence="3" id="KW-1185">Reference proteome</keyword>
<dbReference type="Pfam" id="PF01370">
    <property type="entry name" value="Epimerase"/>
    <property type="match status" value="1"/>
</dbReference>
<dbReference type="PANTHER" id="PTHR43245">
    <property type="entry name" value="BIFUNCTIONAL POLYMYXIN RESISTANCE PROTEIN ARNA"/>
    <property type="match status" value="1"/>
</dbReference>
<dbReference type="PANTHER" id="PTHR43245:SF54">
    <property type="entry name" value="BLL0593 PROTEIN"/>
    <property type="match status" value="1"/>
</dbReference>
<evidence type="ECO:0000313" key="2">
    <source>
        <dbReference type="EMBL" id="QSX74629.1"/>
    </source>
</evidence>
<evidence type="ECO:0000313" key="3">
    <source>
        <dbReference type="Proteomes" id="UP000663400"/>
    </source>
</evidence>
<dbReference type="CDD" id="cd08946">
    <property type="entry name" value="SDR_e"/>
    <property type="match status" value="1"/>
</dbReference>
<dbReference type="EMBL" id="CP071517">
    <property type="protein sequence ID" value="QSX74629.1"/>
    <property type="molecule type" value="Genomic_DNA"/>
</dbReference>
<proteinExistence type="predicted"/>
<dbReference type="Proteomes" id="UP000663400">
    <property type="component" value="Chromosome"/>
</dbReference>
<organism evidence="2 3">
    <name type="scientific">Lysobacter arenosi</name>
    <dbReference type="NCBI Taxonomy" id="2795387"/>
    <lineage>
        <taxon>Bacteria</taxon>
        <taxon>Pseudomonadati</taxon>
        <taxon>Pseudomonadota</taxon>
        <taxon>Gammaproteobacteria</taxon>
        <taxon>Lysobacterales</taxon>
        <taxon>Lysobacteraceae</taxon>
        <taxon>Lysobacter</taxon>
    </lineage>
</organism>
<sequence length="328" mass="35873">MTILVTGSAGHLGEALMRKLRAAGRPAVGIDIKPSPFTDHVGSINDRDFIRKRMPHVQAIIHTATLHKPHVATHPHQDFIDTNISGTLVLLEEAVAAGVASFVFTSTTSTFGAALTPAPGLPAAWITEDVAPIPKNIYGVTKLSAEHLCQLFFRKRRLPVVVLRTSRFFPEPDDSIDMRSGYVTANAQANELLYRRLDIEDAVDAHLLAVERAPEIGFDRYIVSATTPFSEADLDELRRDAPAVVHRLFPEAASLYAARGWRMFPQLDRVYVNSRARSELGWEPGYDFRGVLSALGSGGEFRSALAEAVGSKGYHDTVFVDGPYPVSG</sequence>
<gene>
    <name evidence="2" type="ORF">HIV01_015845</name>
</gene>
<dbReference type="RefSeq" id="WP_200609000.1">
    <property type="nucleotide sequence ID" value="NZ_CP071517.1"/>
</dbReference>
<feature type="domain" description="NAD-dependent epimerase/dehydratase" evidence="1">
    <location>
        <begin position="3"/>
        <end position="212"/>
    </location>
</feature>
<name>A0ABX7RB84_9GAMM</name>
<protein>
    <submittedName>
        <fullName evidence="2">NAD(P)-dependent oxidoreductase</fullName>
    </submittedName>
</protein>